<dbReference type="Proteomes" id="UP001219219">
    <property type="component" value="Plasmid pEA7_1"/>
</dbReference>
<evidence type="ECO:0000313" key="3">
    <source>
        <dbReference type="Proteomes" id="UP001219219"/>
    </source>
</evidence>
<evidence type="ECO:0008006" key="4">
    <source>
        <dbReference type="Google" id="ProtNLM"/>
    </source>
</evidence>
<protein>
    <recommendedName>
        <fullName evidence="4">Peptidase S9 prolyl oligopeptidase catalytic domain-containing protein</fullName>
    </recommendedName>
</protein>
<gene>
    <name evidence="1" type="ORF">PS049_24950</name>
    <name evidence="2" type="ORF">PS049_25910</name>
</gene>
<dbReference type="SUPFAM" id="SSF53474">
    <property type="entry name" value="alpha/beta-Hydrolases"/>
    <property type="match status" value="1"/>
</dbReference>
<accession>A0AAX3MUR8</accession>
<sequence>MHGGEDNEVPVQMAADLAAGFRYSRLTVIPGGGHIFTHTHGRTTNNVIQFWLNDYFC</sequence>
<dbReference type="EMBL" id="CP117563">
    <property type="protein sequence ID" value="WDB31917.1"/>
    <property type="molecule type" value="Genomic_DNA"/>
</dbReference>
<evidence type="ECO:0000313" key="1">
    <source>
        <dbReference type="EMBL" id="WDB31917.1"/>
    </source>
</evidence>
<reference evidence="1" key="1">
    <citation type="submission" date="2023-02" db="EMBL/GenBank/DDBJ databases">
        <title>Escherichia albertii as a potential enteropathogen in the light of epidemiological and genomic studies.</title>
        <authorList>
            <person name="Leszczynska K."/>
            <person name="Swiecicka I."/>
            <person name="Daniluk T."/>
            <person name="Lebensztejn D."/>
            <person name="Chmielewska S."/>
            <person name="Leszczynska D."/>
            <person name="Gawor J."/>
            <person name="Kliber M."/>
        </authorList>
    </citation>
    <scope>NUCLEOTIDE SEQUENCE</scope>
    <source>
        <strain evidence="1">BIA_7</strain>
        <plasmid evidence="1">pEA7_1</plasmid>
        <plasmid evidence="2">pEA7_2</plasmid>
    </source>
</reference>
<dbReference type="Gene3D" id="3.40.50.1820">
    <property type="entry name" value="alpha/beta hydrolase"/>
    <property type="match status" value="1"/>
</dbReference>
<dbReference type="EMBL" id="CP117564">
    <property type="protein sequence ID" value="WDB32033.1"/>
    <property type="molecule type" value="Genomic_DNA"/>
</dbReference>
<dbReference type="Proteomes" id="UP001219219">
    <property type="component" value="Plasmid pEA7_2"/>
</dbReference>
<proteinExistence type="predicted"/>
<keyword evidence="1" id="KW-0614">Plasmid</keyword>
<geneLocation type="plasmid" evidence="2 3">
    <name>pEA7_2</name>
</geneLocation>
<dbReference type="InterPro" id="IPR029058">
    <property type="entry name" value="AB_hydrolase_fold"/>
</dbReference>
<organism evidence="1 3">
    <name type="scientific">Escherichia albertii</name>
    <dbReference type="NCBI Taxonomy" id="208962"/>
    <lineage>
        <taxon>Bacteria</taxon>
        <taxon>Pseudomonadati</taxon>
        <taxon>Pseudomonadota</taxon>
        <taxon>Gammaproteobacteria</taxon>
        <taxon>Enterobacterales</taxon>
        <taxon>Enterobacteriaceae</taxon>
        <taxon>Escherichia</taxon>
    </lineage>
</organism>
<name>A0AAX3MUR8_ESCAL</name>
<evidence type="ECO:0000313" key="2">
    <source>
        <dbReference type="EMBL" id="WDB32033.1"/>
    </source>
</evidence>
<dbReference type="AlphaFoldDB" id="A0AAX3MUR8"/>
<geneLocation type="plasmid" evidence="1 3">
    <name>pEA7_1</name>
</geneLocation>